<dbReference type="EMBL" id="BQNB010010603">
    <property type="protein sequence ID" value="GJS79510.1"/>
    <property type="molecule type" value="Genomic_DNA"/>
</dbReference>
<protein>
    <submittedName>
        <fullName evidence="1">Uncharacterized protein</fullName>
    </submittedName>
</protein>
<reference evidence="1" key="1">
    <citation type="journal article" date="2022" name="Int. J. Mol. Sci.">
        <title>Draft Genome of Tanacetum Coccineum: Genomic Comparison of Closely Related Tanacetum-Family Plants.</title>
        <authorList>
            <person name="Yamashiro T."/>
            <person name="Shiraishi A."/>
            <person name="Nakayama K."/>
            <person name="Satake H."/>
        </authorList>
    </citation>
    <scope>NUCLEOTIDE SEQUENCE</scope>
</reference>
<dbReference type="Proteomes" id="UP001151760">
    <property type="component" value="Unassembled WGS sequence"/>
</dbReference>
<evidence type="ECO:0000313" key="2">
    <source>
        <dbReference type="Proteomes" id="UP001151760"/>
    </source>
</evidence>
<comment type="caution">
    <text evidence="1">The sequence shown here is derived from an EMBL/GenBank/DDBJ whole genome shotgun (WGS) entry which is preliminary data.</text>
</comment>
<keyword evidence="2" id="KW-1185">Reference proteome</keyword>
<gene>
    <name evidence="1" type="ORF">Tco_0729391</name>
</gene>
<reference evidence="1" key="2">
    <citation type="submission" date="2022-01" db="EMBL/GenBank/DDBJ databases">
        <authorList>
            <person name="Yamashiro T."/>
            <person name="Shiraishi A."/>
            <person name="Satake H."/>
            <person name="Nakayama K."/>
        </authorList>
    </citation>
    <scope>NUCLEOTIDE SEQUENCE</scope>
</reference>
<evidence type="ECO:0000313" key="1">
    <source>
        <dbReference type="EMBL" id="GJS79510.1"/>
    </source>
</evidence>
<accession>A0ABQ4YR70</accession>
<proteinExistence type="predicted"/>
<name>A0ABQ4YR70_9ASTR</name>
<sequence length="255" mass="28871">MIRLRYHFNSHKKIVSVARYAELFENSLKFTSSGSLTLQEVSGSNVSLELLQEEEYNKPSKRTSECHTEAKHEIGRVERWGKGKKRVEGRWWWVGRRDVVNFGEVCILLVLWKEEREGKEGRKPNSKIEKTGMTEEKKRRRAWKAKAHIGAQQGWRGEIFSLKDEALAREGDAQSSELVRGVCEARGVGRRETVAWVVVHGGYWAIWIGDATRDRGFSGERCSLWGGGAWAYTMGRCNGGVYLLWGGVGGVVLVG</sequence>
<organism evidence="1 2">
    <name type="scientific">Tanacetum coccineum</name>
    <dbReference type="NCBI Taxonomy" id="301880"/>
    <lineage>
        <taxon>Eukaryota</taxon>
        <taxon>Viridiplantae</taxon>
        <taxon>Streptophyta</taxon>
        <taxon>Embryophyta</taxon>
        <taxon>Tracheophyta</taxon>
        <taxon>Spermatophyta</taxon>
        <taxon>Magnoliopsida</taxon>
        <taxon>eudicotyledons</taxon>
        <taxon>Gunneridae</taxon>
        <taxon>Pentapetalae</taxon>
        <taxon>asterids</taxon>
        <taxon>campanulids</taxon>
        <taxon>Asterales</taxon>
        <taxon>Asteraceae</taxon>
        <taxon>Asteroideae</taxon>
        <taxon>Anthemideae</taxon>
        <taxon>Anthemidinae</taxon>
        <taxon>Tanacetum</taxon>
    </lineage>
</organism>